<proteinExistence type="predicted"/>
<gene>
    <name evidence="3" type="ORF">ACFPPC_13785</name>
</gene>
<keyword evidence="2" id="KW-0732">Signal</keyword>
<evidence type="ECO:0000256" key="1">
    <source>
        <dbReference type="SAM" id="MobiDB-lite"/>
    </source>
</evidence>
<feature type="signal peptide" evidence="2">
    <location>
        <begin position="1"/>
        <end position="26"/>
    </location>
</feature>
<feature type="compositionally biased region" description="Pro residues" evidence="1">
    <location>
        <begin position="320"/>
        <end position="330"/>
    </location>
</feature>
<dbReference type="RefSeq" id="WP_291671784.1">
    <property type="nucleotide sequence ID" value="NZ_JBHSLV010000021.1"/>
</dbReference>
<reference evidence="4" key="1">
    <citation type="journal article" date="2019" name="Int. J. Syst. Evol. Microbiol.">
        <title>The Global Catalogue of Microorganisms (GCM) 10K type strain sequencing project: providing services to taxonomists for standard genome sequencing and annotation.</title>
        <authorList>
            <consortium name="The Broad Institute Genomics Platform"/>
            <consortium name="The Broad Institute Genome Sequencing Center for Infectious Disease"/>
            <person name="Wu L."/>
            <person name="Ma J."/>
        </authorList>
    </citation>
    <scope>NUCLEOTIDE SEQUENCE [LARGE SCALE GENOMIC DNA]</scope>
    <source>
        <strain evidence="4">CGMCC 1.16326</strain>
    </source>
</reference>
<sequence length="330" mass="36643">MTTTLSARLRALLLPLALLASGTAHAAGDVAVEVRNESEQVACAEKDNVTIKAISPEVRRFRIEAAHPAYIAGLLRDNWDADWTDCDMSGDPVHKAPVPPQRITFYESIEYWLVGYTFESFWRPAETTFRVGDRVEKGLHLVQLWKLGKTGSYEVLVVYPQDGYWRVRPLPPQQLSAAAYGSSFLFGPVEQDGARPVVNIKEIAFDPKTLSFKLAFKDGSSGTLKLDSVDENRMVLDAVLDKPVTSGKAFAALRSMYVTEFNNDVARIAIREPGAKGWREEPLMPFAGGKATDVWMGRTTHSRHNTSSPDMVFRSFSKDPNPPAKPEAKK</sequence>
<feature type="region of interest" description="Disordered" evidence="1">
    <location>
        <begin position="300"/>
        <end position="330"/>
    </location>
</feature>
<accession>A0ABW0H8Y2</accession>
<feature type="chain" id="PRO_5046831945" evidence="2">
    <location>
        <begin position="27"/>
        <end position="330"/>
    </location>
</feature>
<keyword evidence="4" id="KW-1185">Reference proteome</keyword>
<dbReference type="Proteomes" id="UP001596104">
    <property type="component" value="Unassembled WGS sequence"/>
</dbReference>
<comment type="caution">
    <text evidence="3">The sequence shown here is derived from an EMBL/GenBank/DDBJ whole genome shotgun (WGS) entry which is preliminary data.</text>
</comment>
<organism evidence="3 4">
    <name type="scientific">Bosea vestrisii</name>
    <dbReference type="NCBI Taxonomy" id="151416"/>
    <lineage>
        <taxon>Bacteria</taxon>
        <taxon>Pseudomonadati</taxon>
        <taxon>Pseudomonadota</taxon>
        <taxon>Alphaproteobacteria</taxon>
        <taxon>Hyphomicrobiales</taxon>
        <taxon>Boseaceae</taxon>
        <taxon>Bosea</taxon>
    </lineage>
</organism>
<evidence type="ECO:0000256" key="2">
    <source>
        <dbReference type="SAM" id="SignalP"/>
    </source>
</evidence>
<protein>
    <submittedName>
        <fullName evidence="3">Uncharacterized protein</fullName>
    </submittedName>
</protein>
<dbReference type="EMBL" id="JBHSLV010000021">
    <property type="protein sequence ID" value="MFC5393712.1"/>
    <property type="molecule type" value="Genomic_DNA"/>
</dbReference>
<evidence type="ECO:0000313" key="3">
    <source>
        <dbReference type="EMBL" id="MFC5393712.1"/>
    </source>
</evidence>
<name>A0ABW0H8Y2_9HYPH</name>
<evidence type="ECO:0000313" key="4">
    <source>
        <dbReference type="Proteomes" id="UP001596104"/>
    </source>
</evidence>